<dbReference type="OMA" id="ETDNHNT"/>
<sequence>MDPLDDDDFVANLLKNEAKTKTNTYQLHGLSGLLPSRSTGSAPKPNTRFLRNIVRDVDSHNTALIAKEAAEAKARFQRLQNRAEGRLSRSPSPRRRDDRSRSPDEERSRHRRRRSRHRSRSKDRHGRREDDKKKSRRWSHSRSSERSKTRYHHSSRRKDYDRERRKRSRSRSREDGREKRSRRSRRSRSRSRDDDKRSRRKDHDERRDKERSRRHRSSSRGKRKQTEDRDTPGTPNSTAFSDPLDEIIGPAPPPKPQTRGRGATGQSAMDSRFLSTYDPTLDVQIDSEGHDDFNDAVEAYRDRQKWKQQGAERMRSAGFSDDFVKAWENNDTKNEANLKWTKKGATREWDRGKTLEDLDGGGGVDLRADWIKKK</sequence>
<dbReference type="OrthoDB" id="2431475at2759"/>
<reference evidence="2 3" key="1">
    <citation type="journal article" date="2013" name="PLoS Genet.">
        <title>The genome and development-dependent transcriptomes of Pyronema confluens: a window into fungal evolution.</title>
        <authorList>
            <person name="Traeger S."/>
            <person name="Altegoer F."/>
            <person name="Freitag M."/>
            <person name="Gabaldon T."/>
            <person name="Kempken F."/>
            <person name="Kumar A."/>
            <person name="Marcet-Houben M."/>
            <person name="Poggeler S."/>
            <person name="Stajich J.E."/>
            <person name="Nowrousian M."/>
        </authorList>
    </citation>
    <scope>NUCLEOTIDE SEQUENCE [LARGE SCALE GENOMIC DNA]</scope>
    <source>
        <strain evidence="3">CBS 100304</strain>
        <tissue evidence="2">Vegetative mycelium</tissue>
    </source>
</reference>
<feature type="compositionally biased region" description="Basic and acidic residues" evidence="1">
    <location>
        <begin position="94"/>
        <end position="108"/>
    </location>
</feature>
<evidence type="ECO:0000313" key="2">
    <source>
        <dbReference type="EMBL" id="CCX13516.1"/>
    </source>
</evidence>
<evidence type="ECO:0000313" key="3">
    <source>
        <dbReference type="Proteomes" id="UP000018144"/>
    </source>
</evidence>
<proteinExistence type="predicted"/>
<dbReference type="Proteomes" id="UP000018144">
    <property type="component" value="Unassembled WGS sequence"/>
</dbReference>
<dbReference type="PANTHER" id="PTHR40132">
    <property type="entry name" value="PRE-MRNA-SPLICING FACTOR 38B"/>
    <property type="match status" value="1"/>
</dbReference>
<accession>U4LEZ3</accession>
<dbReference type="STRING" id="1076935.U4LEZ3"/>
<feature type="compositionally biased region" description="Basic residues" evidence="1">
    <location>
        <begin position="109"/>
        <end position="125"/>
    </location>
</feature>
<evidence type="ECO:0000256" key="1">
    <source>
        <dbReference type="SAM" id="MobiDB-lite"/>
    </source>
</evidence>
<dbReference type="AlphaFoldDB" id="U4LEZ3"/>
<name>U4LEZ3_PYROM</name>
<feature type="compositionally biased region" description="Basic residues" evidence="1">
    <location>
        <begin position="179"/>
        <end position="189"/>
    </location>
</feature>
<organism evidence="2 3">
    <name type="scientific">Pyronema omphalodes (strain CBS 100304)</name>
    <name type="common">Pyronema confluens</name>
    <dbReference type="NCBI Taxonomy" id="1076935"/>
    <lineage>
        <taxon>Eukaryota</taxon>
        <taxon>Fungi</taxon>
        <taxon>Dikarya</taxon>
        <taxon>Ascomycota</taxon>
        <taxon>Pezizomycotina</taxon>
        <taxon>Pezizomycetes</taxon>
        <taxon>Pezizales</taxon>
        <taxon>Pyronemataceae</taxon>
        <taxon>Pyronema</taxon>
    </lineage>
</organism>
<dbReference type="PANTHER" id="PTHR40132:SF1">
    <property type="entry name" value="PRE-MRNA-SPLICING FACTOR 38B"/>
    <property type="match status" value="1"/>
</dbReference>
<gene>
    <name evidence="2" type="ORF">PCON_13109</name>
</gene>
<feature type="region of interest" description="Disordered" evidence="1">
    <location>
        <begin position="79"/>
        <end position="276"/>
    </location>
</feature>
<feature type="compositionally biased region" description="Polar residues" evidence="1">
    <location>
        <begin position="264"/>
        <end position="276"/>
    </location>
</feature>
<protein>
    <submittedName>
        <fullName evidence="2">Similar to Uncharacterized protein C13G7.09c acc. no. Q10273</fullName>
    </submittedName>
</protein>
<feature type="compositionally biased region" description="Basic residues" evidence="1">
    <location>
        <begin position="212"/>
        <end position="223"/>
    </location>
</feature>
<feature type="compositionally biased region" description="Basic and acidic residues" evidence="1">
    <location>
        <begin position="190"/>
        <end position="211"/>
    </location>
</feature>
<dbReference type="EMBL" id="HF935853">
    <property type="protein sequence ID" value="CCX13516.1"/>
    <property type="molecule type" value="Genomic_DNA"/>
</dbReference>
<keyword evidence="3" id="KW-1185">Reference proteome</keyword>
<dbReference type="eggNOG" id="ENOG502S07H">
    <property type="taxonomic scope" value="Eukaryota"/>
</dbReference>